<evidence type="ECO:0000256" key="1">
    <source>
        <dbReference type="SAM" id="MobiDB-lite"/>
    </source>
</evidence>
<evidence type="ECO:0000313" key="2">
    <source>
        <dbReference type="EMBL" id="CAH0381372.1"/>
    </source>
</evidence>
<feature type="compositionally biased region" description="Basic and acidic residues" evidence="1">
    <location>
        <begin position="57"/>
        <end position="66"/>
    </location>
</feature>
<dbReference type="EMBL" id="OU963862">
    <property type="protein sequence ID" value="CAH0381372.1"/>
    <property type="molecule type" value="Genomic_DNA"/>
</dbReference>
<gene>
    <name evidence="2" type="ORF">BEMITA_LOCUS1034</name>
</gene>
<proteinExistence type="predicted"/>
<organism evidence="2 3">
    <name type="scientific">Bemisia tabaci</name>
    <name type="common">Sweetpotato whitefly</name>
    <name type="synonym">Aleurodes tabaci</name>
    <dbReference type="NCBI Taxonomy" id="7038"/>
    <lineage>
        <taxon>Eukaryota</taxon>
        <taxon>Metazoa</taxon>
        <taxon>Ecdysozoa</taxon>
        <taxon>Arthropoda</taxon>
        <taxon>Hexapoda</taxon>
        <taxon>Insecta</taxon>
        <taxon>Pterygota</taxon>
        <taxon>Neoptera</taxon>
        <taxon>Paraneoptera</taxon>
        <taxon>Hemiptera</taxon>
        <taxon>Sternorrhyncha</taxon>
        <taxon>Aleyrodoidea</taxon>
        <taxon>Aleyrodidae</taxon>
        <taxon>Aleyrodinae</taxon>
        <taxon>Bemisia</taxon>
    </lineage>
</organism>
<dbReference type="AlphaFoldDB" id="A0A9P0A0C2"/>
<keyword evidence="3" id="KW-1185">Reference proteome</keyword>
<dbReference type="Proteomes" id="UP001152759">
    <property type="component" value="Chromosome 1"/>
</dbReference>
<accession>A0A9P0A0C2</accession>
<protein>
    <submittedName>
        <fullName evidence="2">Uncharacterized protein</fullName>
    </submittedName>
</protein>
<reference evidence="2" key="1">
    <citation type="submission" date="2021-12" db="EMBL/GenBank/DDBJ databases">
        <authorList>
            <person name="King R."/>
        </authorList>
    </citation>
    <scope>NUCLEOTIDE SEQUENCE</scope>
</reference>
<sequence>MDPEQFETFMKVVKESFNNITINPASPVLGTGSGNVGTCRIGSLSRSFPKANRKSGHGRESGDRSTSRYRSRNSGIDLDKLGIAGLCTRCGRNNHHAPKC</sequence>
<name>A0A9P0A0C2_BEMTA</name>
<evidence type="ECO:0000313" key="3">
    <source>
        <dbReference type="Proteomes" id="UP001152759"/>
    </source>
</evidence>
<feature type="region of interest" description="Disordered" evidence="1">
    <location>
        <begin position="46"/>
        <end position="74"/>
    </location>
</feature>